<proteinExistence type="predicted"/>
<dbReference type="NCBIfam" id="NF009435">
    <property type="entry name" value="PRK12794.1"/>
    <property type="match status" value="1"/>
</dbReference>
<sequence length="147" mass="16224">MRPSTTWQNAGVLNLQPQEGLLVNAYAQAKTAYSTPNQAIRTDRDIEYEAIARITSRLRGVLGKELEKFPDLADAINRNRKLWKILAEDVATSGNGLPDLLRARILFLQKFTDAHSSKVLARKASVAPLIEINTAIMRGLRPTGGAK</sequence>
<name>A0ABZ1DYG5_9RHOB</name>
<dbReference type="InterPro" id="IPR010845">
    <property type="entry name" value="FlaF"/>
</dbReference>
<keyword evidence="1" id="KW-0282">Flagellum</keyword>
<keyword evidence="1" id="KW-0969">Cilium</keyword>
<evidence type="ECO:0000313" key="2">
    <source>
        <dbReference type="Proteomes" id="UP001623290"/>
    </source>
</evidence>
<dbReference type="Proteomes" id="UP001623290">
    <property type="component" value="Chromosome"/>
</dbReference>
<evidence type="ECO:0000313" key="1">
    <source>
        <dbReference type="EMBL" id="WRY32467.1"/>
    </source>
</evidence>
<dbReference type="Pfam" id="PF07309">
    <property type="entry name" value="FlaF"/>
    <property type="match status" value="1"/>
</dbReference>
<dbReference type="RefSeq" id="WP_406720151.1">
    <property type="nucleotide sequence ID" value="NZ_CP135443.1"/>
</dbReference>
<keyword evidence="1" id="KW-0966">Cell projection</keyword>
<organism evidence="1 2">
    <name type="scientific">Thioclava litoralis</name>
    <dbReference type="NCBI Taxonomy" id="3076557"/>
    <lineage>
        <taxon>Bacteria</taxon>
        <taxon>Pseudomonadati</taxon>
        <taxon>Pseudomonadota</taxon>
        <taxon>Alphaproteobacteria</taxon>
        <taxon>Rhodobacterales</taxon>
        <taxon>Paracoccaceae</taxon>
        <taxon>Thioclava</taxon>
    </lineage>
</organism>
<protein>
    <submittedName>
        <fullName evidence="1">Flagellar biosynthesis regulator FlaF</fullName>
    </submittedName>
</protein>
<reference evidence="1 2" key="1">
    <citation type="submission" date="2023-09" db="EMBL/GenBank/DDBJ databases">
        <title>Thioclava shenzhenensis sp. nov., a multidrug resistant bacteria-antagonizing species isolated from coastal seawater.</title>
        <authorList>
            <person name="Long M."/>
        </authorList>
    </citation>
    <scope>NUCLEOTIDE SEQUENCE [LARGE SCALE GENOMIC DNA]</scope>
    <source>
        <strain evidence="1 2">FTW29</strain>
    </source>
</reference>
<gene>
    <name evidence="1" type="primary">flaF</name>
    <name evidence="1" type="ORF">RPE78_06990</name>
</gene>
<keyword evidence="2" id="KW-1185">Reference proteome</keyword>
<dbReference type="EMBL" id="CP135443">
    <property type="protein sequence ID" value="WRY32467.1"/>
    <property type="molecule type" value="Genomic_DNA"/>
</dbReference>
<accession>A0ABZ1DYG5</accession>